<sequence length="157" mass="18372">MVLIRHFFHQINRLGILKKMRIIIISLMQVPDSKCSSSMIHKKQLYRLTWSSKYSTTTHQRATNRPGRSQQLHQGCVQRGRLFFHLQLLIASNFFNSKHARRQISPPLFLISKPQIMVLLSKSALCHFLWRSQASWHRKYSITSKIWCGGAALQNSR</sequence>
<reference evidence="1" key="1">
    <citation type="submission" date="2019-06" db="EMBL/GenBank/DDBJ databases">
        <authorList>
            <person name="Zheng W."/>
        </authorList>
    </citation>
    <scope>NUCLEOTIDE SEQUENCE</scope>
    <source>
        <strain evidence="1">QDHG01</strain>
    </source>
</reference>
<keyword evidence="2" id="KW-1185">Reference proteome</keyword>
<name>A0A8J8P7K3_HALGN</name>
<dbReference type="AlphaFoldDB" id="A0A8J8P7K3"/>
<proteinExistence type="predicted"/>
<evidence type="ECO:0000313" key="2">
    <source>
        <dbReference type="Proteomes" id="UP000785679"/>
    </source>
</evidence>
<comment type="caution">
    <text evidence="1">The sequence shown here is derived from an EMBL/GenBank/DDBJ whole genome shotgun (WGS) entry which is preliminary data.</text>
</comment>
<accession>A0A8J8P7K3</accession>
<protein>
    <submittedName>
        <fullName evidence="1">Uncharacterized protein</fullName>
    </submittedName>
</protein>
<dbReference type="Proteomes" id="UP000785679">
    <property type="component" value="Unassembled WGS sequence"/>
</dbReference>
<organism evidence="1 2">
    <name type="scientific">Halteria grandinella</name>
    <dbReference type="NCBI Taxonomy" id="5974"/>
    <lineage>
        <taxon>Eukaryota</taxon>
        <taxon>Sar</taxon>
        <taxon>Alveolata</taxon>
        <taxon>Ciliophora</taxon>
        <taxon>Intramacronucleata</taxon>
        <taxon>Spirotrichea</taxon>
        <taxon>Stichotrichia</taxon>
        <taxon>Sporadotrichida</taxon>
        <taxon>Halteriidae</taxon>
        <taxon>Halteria</taxon>
    </lineage>
</organism>
<dbReference type="EMBL" id="RRYP01000445">
    <property type="protein sequence ID" value="TNV87414.1"/>
    <property type="molecule type" value="Genomic_DNA"/>
</dbReference>
<gene>
    <name evidence="1" type="ORF">FGO68_gene11965</name>
</gene>
<evidence type="ECO:0000313" key="1">
    <source>
        <dbReference type="EMBL" id="TNV87414.1"/>
    </source>
</evidence>